<dbReference type="Proteomes" id="UP001152795">
    <property type="component" value="Unassembled WGS sequence"/>
</dbReference>
<keyword evidence="11 14" id="KW-0472">Membrane</keyword>
<dbReference type="GO" id="GO:0098609">
    <property type="term" value="P:cell-cell adhesion"/>
    <property type="evidence" value="ECO:0007669"/>
    <property type="project" value="InterPro"/>
</dbReference>
<evidence type="ECO:0000256" key="8">
    <source>
        <dbReference type="ARBA" id="ARBA00022949"/>
    </source>
</evidence>
<dbReference type="EMBL" id="CACRXK020000555">
    <property type="protein sequence ID" value="CAB3982915.1"/>
    <property type="molecule type" value="Genomic_DNA"/>
</dbReference>
<feature type="transmembrane region" description="Helical" evidence="14">
    <location>
        <begin position="175"/>
        <end position="195"/>
    </location>
</feature>
<dbReference type="Pfam" id="PF12632">
    <property type="entry name" value="Vezatin"/>
    <property type="match status" value="1"/>
</dbReference>
<feature type="region of interest" description="Disordered" evidence="13">
    <location>
        <begin position="622"/>
        <end position="649"/>
    </location>
</feature>
<evidence type="ECO:0000256" key="9">
    <source>
        <dbReference type="ARBA" id="ARBA00022989"/>
    </source>
</evidence>
<evidence type="ECO:0000256" key="10">
    <source>
        <dbReference type="ARBA" id="ARBA00023054"/>
    </source>
</evidence>
<keyword evidence="17" id="KW-1185">Reference proteome</keyword>
<name>A0A7D9DD50_PARCT</name>
<dbReference type="GO" id="GO:0005912">
    <property type="term" value="C:adherens junction"/>
    <property type="evidence" value="ECO:0007669"/>
    <property type="project" value="UniProtKB-SubCell"/>
</dbReference>
<keyword evidence="9 14" id="KW-1133">Transmembrane helix</keyword>
<evidence type="ECO:0000256" key="11">
    <source>
        <dbReference type="ARBA" id="ARBA00023136"/>
    </source>
</evidence>
<feature type="domain" description="Myosin-binding" evidence="15">
    <location>
        <begin position="160"/>
        <end position="350"/>
    </location>
</feature>
<proteinExistence type="inferred from homology"/>
<keyword evidence="6" id="KW-1003">Cell membrane</keyword>
<feature type="region of interest" description="Disordered" evidence="13">
    <location>
        <begin position="499"/>
        <end position="519"/>
    </location>
</feature>
<evidence type="ECO:0000256" key="7">
    <source>
        <dbReference type="ARBA" id="ARBA00022692"/>
    </source>
</evidence>
<gene>
    <name evidence="16" type="ORF">PACLA_8A053498</name>
</gene>
<evidence type="ECO:0000256" key="2">
    <source>
        <dbReference type="ARBA" id="ARBA00004536"/>
    </source>
</evidence>
<keyword evidence="7 14" id="KW-0812">Transmembrane</keyword>
<evidence type="ECO:0000256" key="5">
    <source>
        <dbReference type="ARBA" id="ARBA00018125"/>
    </source>
</evidence>
<dbReference type="OrthoDB" id="21151at2759"/>
<accession>A0A7D9DD50</accession>
<evidence type="ECO:0000256" key="6">
    <source>
        <dbReference type="ARBA" id="ARBA00022475"/>
    </source>
</evidence>
<feature type="transmembrane region" description="Helical" evidence="14">
    <location>
        <begin position="150"/>
        <end position="169"/>
    </location>
</feature>
<evidence type="ECO:0000256" key="13">
    <source>
        <dbReference type="SAM" id="MobiDB-lite"/>
    </source>
</evidence>
<dbReference type="GO" id="GO:0005886">
    <property type="term" value="C:plasma membrane"/>
    <property type="evidence" value="ECO:0007669"/>
    <property type="project" value="UniProtKB-SubCell"/>
</dbReference>
<evidence type="ECO:0000256" key="14">
    <source>
        <dbReference type="SAM" id="Phobius"/>
    </source>
</evidence>
<evidence type="ECO:0000256" key="4">
    <source>
        <dbReference type="ARBA" id="ARBA00007245"/>
    </source>
</evidence>
<dbReference type="GO" id="GO:0005634">
    <property type="term" value="C:nucleus"/>
    <property type="evidence" value="ECO:0007669"/>
    <property type="project" value="UniProtKB-SubCell"/>
</dbReference>
<evidence type="ECO:0000256" key="12">
    <source>
        <dbReference type="ARBA" id="ARBA00023242"/>
    </source>
</evidence>
<evidence type="ECO:0000256" key="1">
    <source>
        <dbReference type="ARBA" id="ARBA00004123"/>
    </source>
</evidence>
<organism evidence="16 17">
    <name type="scientific">Paramuricea clavata</name>
    <name type="common">Red gorgonian</name>
    <name type="synonym">Violescent sea-whip</name>
    <dbReference type="NCBI Taxonomy" id="317549"/>
    <lineage>
        <taxon>Eukaryota</taxon>
        <taxon>Metazoa</taxon>
        <taxon>Cnidaria</taxon>
        <taxon>Anthozoa</taxon>
        <taxon>Octocorallia</taxon>
        <taxon>Malacalcyonacea</taxon>
        <taxon>Plexauridae</taxon>
        <taxon>Paramuricea</taxon>
    </lineage>
</organism>
<reference evidence="16" key="1">
    <citation type="submission" date="2020-04" db="EMBL/GenBank/DDBJ databases">
        <authorList>
            <person name="Alioto T."/>
            <person name="Alioto T."/>
            <person name="Gomez Garrido J."/>
        </authorList>
    </citation>
    <scope>NUCLEOTIDE SEQUENCE</scope>
    <source>
        <strain evidence="16">A484AB</strain>
    </source>
</reference>
<evidence type="ECO:0000313" key="16">
    <source>
        <dbReference type="EMBL" id="CAB3982915.1"/>
    </source>
</evidence>
<protein>
    <recommendedName>
        <fullName evidence="5">Vezatin</fullName>
    </recommendedName>
</protein>
<dbReference type="PANTHER" id="PTHR15989:SF5">
    <property type="entry name" value="VEZATIN"/>
    <property type="match status" value="1"/>
</dbReference>
<evidence type="ECO:0000313" key="17">
    <source>
        <dbReference type="Proteomes" id="UP001152795"/>
    </source>
</evidence>
<dbReference type="InterPro" id="IPR026859">
    <property type="entry name" value="Myosin-bd"/>
</dbReference>
<comment type="caution">
    <text evidence="16">The sequence shown here is derived from an EMBL/GenBank/DDBJ whole genome shotgun (WGS) entry which is preliminary data.</text>
</comment>
<dbReference type="InterPro" id="IPR026858">
    <property type="entry name" value="Vezatin"/>
</dbReference>
<evidence type="ECO:0000259" key="15">
    <source>
        <dbReference type="Pfam" id="PF12632"/>
    </source>
</evidence>
<dbReference type="GO" id="GO:0017022">
    <property type="term" value="F:myosin binding"/>
    <property type="evidence" value="ECO:0007669"/>
    <property type="project" value="InterPro"/>
</dbReference>
<feature type="compositionally biased region" description="Low complexity" evidence="13">
    <location>
        <begin position="630"/>
        <end position="645"/>
    </location>
</feature>
<evidence type="ECO:0000256" key="3">
    <source>
        <dbReference type="ARBA" id="ARBA00004651"/>
    </source>
</evidence>
<comment type="subcellular location">
    <subcellularLocation>
        <location evidence="2">Cell junction</location>
        <location evidence="2">Adherens junction</location>
    </subcellularLocation>
    <subcellularLocation>
        <location evidence="3">Cell membrane</location>
        <topology evidence="3">Multi-pass membrane protein</topology>
    </subcellularLocation>
    <subcellularLocation>
        <location evidence="1">Nucleus</location>
    </subcellularLocation>
</comment>
<keyword evidence="10" id="KW-0175">Coiled coil</keyword>
<dbReference type="PANTHER" id="PTHR15989">
    <property type="entry name" value="VEZATIN"/>
    <property type="match status" value="1"/>
</dbReference>
<comment type="similarity">
    <text evidence="4">Belongs to the vezatin family.</text>
</comment>
<keyword evidence="8" id="KW-0965">Cell junction</keyword>
<sequence>MADEEDVIFDNSPLYRHLSEVGFTDFHVETLNNYEERPGLIVNEHLRQNNSENLGNRNLKDWAINSAKGFILGYFLPSTVSEEISCYSSCVAMIKSSGLLADDDLELLYRYEHCTNTEFDTANIVSAECKINEENNKFTKTNNSVFTSRLMIGIILLTAIILGLLLNTNSANLKIISYIFLSILFVCLLQQLYFLQAKNKIYILKKNMALLLDYIKFTEKLLVLIRKIILFIQEKELITRGHIIVNPAAPVTRLESQIKQCMMLRKCLFLEMNNYLGLLHNQIKDVSNSRFLNTDCGDLNWLAKELSRIGNECSTDSENNSQANDYSLMTLKKAFATLGCKQSSLLCCTAVNLMSVIINLQQSERKQDDSCQFYSCLGDLLAEGKKCFDNLRECYKFHKVDIPAHIFDEKQRHVPSDNTLYLPFTLALRSMTLHLQQACKTSVDIEEKLDKLITESEFPACADLDEINKQISLIGQEIEKLNVCYEESQSKLQEIAFSSSEEQMPGNIVEEEPNGSSIEQEDKDVQILKFAEETEPVPDQIFEGETTSEYDNGTHYSSNLGREELLREEKMREESRHLLKELKCVLATKDEEKMVAIPKMLLKKFGAIKIDGNVGNTVQRGVESSDVGASNNVSSSVTESSQSETNMKSCVDKTRTLKSCDDASTVKEQAANMIPVVTNPPKDPEQSIPGSDNADCVTNENSDVVYNALNECSVNDHIGHMSHANPFASMVAAAAAARNRQFGVIEQSYEIEAETFGDETDTD</sequence>
<keyword evidence="12" id="KW-0539">Nucleus</keyword>
<dbReference type="AlphaFoldDB" id="A0A7D9DD50"/>